<evidence type="ECO:0000256" key="1">
    <source>
        <dbReference type="ARBA" id="ARBA00004395"/>
    </source>
</evidence>
<dbReference type="CDD" id="cd11945">
    <property type="entry name" value="SH3_Endophilin_B1"/>
    <property type="match status" value="1"/>
</dbReference>
<reference evidence="14" key="3">
    <citation type="submission" date="2025-09" db="UniProtKB">
        <authorList>
            <consortium name="Ensembl"/>
        </authorList>
    </citation>
    <scope>IDENTIFICATION</scope>
</reference>
<dbReference type="InterPro" id="IPR036028">
    <property type="entry name" value="SH3-like_dom_sf"/>
</dbReference>
<comment type="subcellular location">
    <subcellularLocation>
        <location evidence="1">Golgi apparatus membrane</location>
        <topology evidence="1">Peripheral membrane protein</topology>
    </subcellularLocation>
    <subcellularLocation>
        <location evidence="2">Mitochondrion outer membrane</location>
        <topology evidence="2">Peripheral membrane protein</topology>
    </subcellularLocation>
</comment>
<feature type="domain" description="BAR" evidence="13">
    <location>
        <begin position="24"/>
        <end position="246"/>
    </location>
</feature>
<dbReference type="Gene3D" id="1.20.1270.60">
    <property type="entry name" value="Arfaptin homology (AH) domain/BAR domain"/>
    <property type="match status" value="1"/>
</dbReference>
<dbReference type="InterPro" id="IPR050384">
    <property type="entry name" value="Endophilin_SH3RF"/>
</dbReference>
<evidence type="ECO:0000256" key="6">
    <source>
        <dbReference type="ARBA" id="ARBA00022703"/>
    </source>
</evidence>
<dbReference type="AlphaFoldDB" id="A0AAQ5ZTL1"/>
<dbReference type="InterPro" id="IPR028503">
    <property type="entry name" value="SH3GLB_SH3"/>
</dbReference>
<dbReference type="SMART" id="SM00721">
    <property type="entry name" value="BAR"/>
    <property type="match status" value="1"/>
</dbReference>
<evidence type="ECO:0000256" key="11">
    <source>
        <dbReference type="PROSITE-ProRule" id="PRU00192"/>
    </source>
</evidence>
<dbReference type="PROSITE" id="PS50002">
    <property type="entry name" value="SH3"/>
    <property type="match status" value="1"/>
</dbReference>
<dbReference type="Pfam" id="PF03114">
    <property type="entry name" value="BAR"/>
    <property type="match status" value="2"/>
</dbReference>
<dbReference type="GO" id="GO:0000139">
    <property type="term" value="C:Golgi membrane"/>
    <property type="evidence" value="ECO:0007669"/>
    <property type="project" value="UniProtKB-SubCell"/>
</dbReference>
<evidence type="ECO:0000256" key="2">
    <source>
        <dbReference type="ARBA" id="ARBA00004450"/>
    </source>
</evidence>
<dbReference type="GO" id="GO:0061024">
    <property type="term" value="P:membrane organization"/>
    <property type="evidence" value="ECO:0007669"/>
    <property type="project" value="TreeGrafter"/>
</dbReference>
<keyword evidence="7" id="KW-0472">Membrane</keyword>
<dbReference type="InterPro" id="IPR001452">
    <property type="entry name" value="SH3_domain"/>
</dbReference>
<dbReference type="GO" id="GO:0005741">
    <property type="term" value="C:mitochondrial outer membrane"/>
    <property type="evidence" value="ECO:0007669"/>
    <property type="project" value="UniProtKB-SubCell"/>
</dbReference>
<evidence type="ECO:0000259" key="13">
    <source>
        <dbReference type="PROSITE" id="PS51021"/>
    </source>
</evidence>
<evidence type="ECO:0000256" key="4">
    <source>
        <dbReference type="ARBA" id="ARBA00018361"/>
    </source>
</evidence>
<dbReference type="SMART" id="SM00326">
    <property type="entry name" value="SH3"/>
    <property type="match status" value="1"/>
</dbReference>
<reference evidence="14" key="2">
    <citation type="submission" date="2025-08" db="UniProtKB">
        <authorList>
            <consortium name="Ensembl"/>
        </authorList>
    </citation>
    <scope>IDENTIFICATION</scope>
</reference>
<sequence>MDFNVKRLAADAGTFLSRAVQFTEEKLGQAEKTELDAHLENLLIRAENTKQWTERIMKQTEVLLQPNPNVRLEEFVYEKLEKKAPTRMNNHELLGQSMIDSGNEFGPGTAYGNALIKCGETEKQIGGAEREFIQSSAINFLTPFRNFLEGDFKTILKERKLLAIPSFLHVDEVTEAEQELRMTQSEFDRQAEITRLLLEGVSSTHAHHLRCLNDFVEAQTTYYAQCYQYMVDLQKQLGSFPSSFTNNNQSSVSGGASISVPTLPVSASLPSVSAGRGSSTASGGFSELRSSNGSRKARVLYDYDAASSSELSLLADEVIMVSSVPGMDSDWLMGERGNQKGKVPITYLELLN</sequence>
<dbReference type="SUPFAM" id="SSF103657">
    <property type="entry name" value="BAR/IMD domain-like"/>
    <property type="match status" value="1"/>
</dbReference>
<name>A0AAQ5ZTL1_AMPOC</name>
<keyword evidence="15" id="KW-1185">Reference proteome</keyword>
<evidence type="ECO:0000256" key="8">
    <source>
        <dbReference type="ARBA" id="ARBA00023034"/>
    </source>
</evidence>
<dbReference type="Ensembl" id="ENSAOCT00000059972.1">
    <property type="protein sequence ID" value="ENSAOCP00000068414.1"/>
    <property type="gene ID" value="ENSAOCG00000000623.2"/>
</dbReference>
<keyword evidence="8" id="KW-0333">Golgi apparatus</keyword>
<dbReference type="Proteomes" id="UP001501940">
    <property type="component" value="Chromosome 22"/>
</dbReference>
<dbReference type="PANTHER" id="PTHR14167">
    <property type="entry name" value="SH3 DOMAIN-CONTAINING"/>
    <property type="match status" value="1"/>
</dbReference>
<dbReference type="PROSITE" id="PS51021">
    <property type="entry name" value="BAR"/>
    <property type="match status" value="1"/>
</dbReference>
<keyword evidence="9" id="KW-0496">Mitochondrion</keyword>
<evidence type="ECO:0000256" key="5">
    <source>
        <dbReference type="ARBA" id="ARBA00022443"/>
    </source>
</evidence>
<dbReference type="InterPro" id="IPR027267">
    <property type="entry name" value="AH/BAR_dom_sf"/>
</dbReference>
<accession>A0AAQ5ZTL1</accession>
<evidence type="ECO:0000313" key="14">
    <source>
        <dbReference type="Ensembl" id="ENSAOCP00000068414.1"/>
    </source>
</evidence>
<reference evidence="14 15" key="1">
    <citation type="submission" date="2022-01" db="EMBL/GenBank/DDBJ databases">
        <title>A chromosome-scale genome assembly of the false clownfish, Amphiprion ocellaris.</title>
        <authorList>
            <person name="Ryu T."/>
        </authorList>
    </citation>
    <scope>NUCLEOTIDE SEQUENCE [LARGE SCALE GENOMIC DNA]</scope>
</reference>
<dbReference type="PANTHER" id="PTHR14167:SF52">
    <property type="entry name" value="ENDOPHILIN-B1"/>
    <property type="match status" value="1"/>
</dbReference>
<keyword evidence="5 11" id="KW-0728">SH3 domain</keyword>
<dbReference type="Gene3D" id="2.30.30.40">
    <property type="entry name" value="SH3 Domains"/>
    <property type="match status" value="1"/>
</dbReference>
<comment type="similarity">
    <text evidence="3">Belongs to the endophilin family.</text>
</comment>
<dbReference type="GeneTree" id="ENSGT00940000155667"/>
<dbReference type="InterPro" id="IPR004148">
    <property type="entry name" value="BAR_dom"/>
</dbReference>
<keyword evidence="7" id="KW-1000">Mitochondrion outer membrane</keyword>
<evidence type="ECO:0000256" key="3">
    <source>
        <dbReference type="ARBA" id="ARBA00006697"/>
    </source>
</evidence>
<evidence type="ECO:0000256" key="9">
    <source>
        <dbReference type="ARBA" id="ARBA00023128"/>
    </source>
</evidence>
<evidence type="ECO:0000313" key="15">
    <source>
        <dbReference type="Proteomes" id="UP001501940"/>
    </source>
</evidence>
<proteinExistence type="inferred from homology"/>
<evidence type="ECO:0000259" key="12">
    <source>
        <dbReference type="PROSITE" id="PS50002"/>
    </source>
</evidence>
<organism evidence="14 15">
    <name type="scientific">Amphiprion ocellaris</name>
    <name type="common">Clown anemonefish</name>
    <dbReference type="NCBI Taxonomy" id="80972"/>
    <lineage>
        <taxon>Eukaryota</taxon>
        <taxon>Metazoa</taxon>
        <taxon>Chordata</taxon>
        <taxon>Craniata</taxon>
        <taxon>Vertebrata</taxon>
        <taxon>Euteleostomi</taxon>
        <taxon>Actinopterygii</taxon>
        <taxon>Neopterygii</taxon>
        <taxon>Teleostei</taxon>
        <taxon>Neoteleostei</taxon>
        <taxon>Acanthomorphata</taxon>
        <taxon>Ovalentaria</taxon>
        <taxon>Pomacentridae</taxon>
        <taxon>Amphiprion</taxon>
    </lineage>
</organism>
<dbReference type="Pfam" id="PF14604">
    <property type="entry name" value="SH3_9"/>
    <property type="match status" value="1"/>
</dbReference>
<feature type="domain" description="SH3" evidence="12">
    <location>
        <begin position="292"/>
        <end position="352"/>
    </location>
</feature>
<evidence type="ECO:0000256" key="10">
    <source>
        <dbReference type="ARBA" id="ARBA00033266"/>
    </source>
</evidence>
<dbReference type="SUPFAM" id="SSF50044">
    <property type="entry name" value="SH3-domain"/>
    <property type="match status" value="1"/>
</dbReference>
<keyword evidence="6" id="KW-0053">Apoptosis</keyword>
<dbReference type="GO" id="GO:0006915">
    <property type="term" value="P:apoptotic process"/>
    <property type="evidence" value="ECO:0007669"/>
    <property type="project" value="UniProtKB-KW"/>
</dbReference>
<protein>
    <recommendedName>
        <fullName evidence="4">Endophilin-B1</fullName>
    </recommendedName>
    <alternativeName>
        <fullName evidence="10">SH3 domain-containing GRB2-like protein B1</fullName>
    </alternativeName>
</protein>
<evidence type="ECO:0000256" key="7">
    <source>
        <dbReference type="ARBA" id="ARBA00022787"/>
    </source>
</evidence>